<dbReference type="KEGG" id="trr:M419DRAFT_107600"/>
<dbReference type="InterPro" id="IPR034444">
    <property type="entry name" value="Nuo17.8"/>
</dbReference>
<reference evidence="2" key="1">
    <citation type="journal article" date="2013" name="Ind. Biotechnol.">
        <title>Comparative genomics analysis of Trichoderma reesei strains.</title>
        <authorList>
            <person name="Koike H."/>
            <person name="Aerts A."/>
            <person name="LaButti K."/>
            <person name="Grigoriev I.V."/>
            <person name="Baker S.E."/>
        </authorList>
    </citation>
    <scope>NUCLEOTIDE SEQUENCE [LARGE SCALE GENOMIC DNA]</scope>
    <source>
        <strain evidence="2">ATCC 56765 / BCRC 32924 / NRRL 11460 / Rut C-30</strain>
    </source>
</reference>
<dbReference type="Proteomes" id="UP000024376">
    <property type="component" value="Unassembled WGS sequence"/>
</dbReference>
<dbReference type="AlphaFoldDB" id="A0A024SMC8"/>
<dbReference type="GO" id="GO:0005739">
    <property type="term" value="C:mitochondrion"/>
    <property type="evidence" value="ECO:0007669"/>
    <property type="project" value="InterPro"/>
</dbReference>
<dbReference type="OrthoDB" id="2120038at2759"/>
<organism evidence="1 2">
    <name type="scientific">Hypocrea jecorina (strain ATCC 56765 / BCRC 32924 / NRRL 11460 / Rut C-30)</name>
    <name type="common">Trichoderma reesei</name>
    <dbReference type="NCBI Taxonomy" id="1344414"/>
    <lineage>
        <taxon>Eukaryota</taxon>
        <taxon>Fungi</taxon>
        <taxon>Dikarya</taxon>
        <taxon>Ascomycota</taxon>
        <taxon>Pezizomycotina</taxon>
        <taxon>Sordariomycetes</taxon>
        <taxon>Hypocreomycetidae</taxon>
        <taxon>Hypocreales</taxon>
        <taxon>Hypocreaceae</taxon>
        <taxon>Trichoderma</taxon>
    </lineage>
</organism>
<accession>A0A024SMC8</accession>
<evidence type="ECO:0000313" key="1">
    <source>
        <dbReference type="EMBL" id="ETS05769.1"/>
    </source>
</evidence>
<gene>
    <name evidence="1" type="ORF">M419DRAFT_107600</name>
</gene>
<evidence type="ECO:0000313" key="2">
    <source>
        <dbReference type="Proteomes" id="UP000024376"/>
    </source>
</evidence>
<dbReference type="PANTHER" id="PTHR42100">
    <property type="entry name" value="OXIDOREDUCTASE 178 KDA SUBUNIT, PUTATIVE (AFU_ORTHOLOGUE AFUA_8G04320)-RELATED"/>
    <property type="match status" value="1"/>
</dbReference>
<dbReference type="HOGENOM" id="CLU_095735_0_0_1"/>
<sequence>MFAARSRAVCAARQLQRTSRTYASDAHGHGHGHHSAAPVNESFGKGSVIAVATFLGTVLVYQFRPQETDNWNVSNLLTKYRSKAEDWEAINSLHTKAMEQAGFDRNLFENASNKHRFVDVAYPEAFQSHAQRNIQAGHLVNMDHVVEHYRQQHLKAEEKKAAKLAAAGKQE</sequence>
<name>A0A024SMC8_HYPJR</name>
<dbReference type="EMBL" id="KI911140">
    <property type="protein sequence ID" value="ETS05769.1"/>
    <property type="molecule type" value="Genomic_DNA"/>
</dbReference>
<proteinExistence type="predicted"/>
<keyword evidence="1" id="KW-0830">Ubiquinone</keyword>
<protein>
    <submittedName>
        <fullName evidence="1">NADH-ubiquinone oxidoreductase 17.8 kDa subunit</fullName>
    </submittedName>
</protein>
<dbReference type="PANTHER" id="PTHR42100:SF1">
    <property type="entry name" value="OXIDOREDUCTASE 178 KDA SUBUNIT, PUTATIVE (AFU_ORTHOLOGUE AFUA_8G04320)-RELATED"/>
    <property type="match status" value="1"/>
</dbReference>